<feature type="transmembrane region" description="Helical" evidence="1">
    <location>
        <begin position="20"/>
        <end position="39"/>
    </location>
</feature>
<keyword evidence="1" id="KW-1133">Transmembrane helix</keyword>
<comment type="caution">
    <text evidence="2">The sequence shown here is derived from an EMBL/GenBank/DDBJ whole genome shotgun (WGS) entry which is preliminary data.</text>
</comment>
<accession>A0AA39X514</accession>
<reference evidence="2" key="1">
    <citation type="submission" date="2023-06" db="EMBL/GenBank/DDBJ databases">
        <title>Genome-scale phylogeny and comparative genomics of the fungal order Sordariales.</title>
        <authorList>
            <consortium name="Lawrence Berkeley National Laboratory"/>
            <person name="Hensen N."/>
            <person name="Bonometti L."/>
            <person name="Westerberg I."/>
            <person name="Brannstrom I.O."/>
            <person name="Guillou S."/>
            <person name="Cros-Aarteil S."/>
            <person name="Calhoun S."/>
            <person name="Haridas S."/>
            <person name="Kuo A."/>
            <person name="Mondo S."/>
            <person name="Pangilinan J."/>
            <person name="Riley R."/>
            <person name="Labutti K."/>
            <person name="Andreopoulos B."/>
            <person name="Lipzen A."/>
            <person name="Chen C."/>
            <person name="Yanf M."/>
            <person name="Daum C."/>
            <person name="Ng V."/>
            <person name="Clum A."/>
            <person name="Steindorff A."/>
            <person name="Ohm R."/>
            <person name="Martin F."/>
            <person name="Silar P."/>
            <person name="Natvig D."/>
            <person name="Lalanne C."/>
            <person name="Gautier V."/>
            <person name="Ament-Velasquez S.L."/>
            <person name="Kruys A."/>
            <person name="Hutchinson M.I."/>
            <person name="Powell A.J."/>
            <person name="Barry K."/>
            <person name="Miller A.N."/>
            <person name="Grigoriev I.V."/>
            <person name="Debuchy R."/>
            <person name="Gladieux P."/>
            <person name="Thoren M.H."/>
            <person name="Johannesson H."/>
        </authorList>
    </citation>
    <scope>NUCLEOTIDE SEQUENCE</scope>
    <source>
        <strain evidence="2">CBS 606.72</strain>
    </source>
</reference>
<evidence type="ECO:0000256" key="1">
    <source>
        <dbReference type="SAM" id="Phobius"/>
    </source>
</evidence>
<keyword evidence="3" id="KW-1185">Reference proteome</keyword>
<feature type="transmembrane region" description="Helical" evidence="1">
    <location>
        <begin position="59"/>
        <end position="82"/>
    </location>
</feature>
<keyword evidence="1" id="KW-0472">Membrane</keyword>
<gene>
    <name evidence="2" type="ORF">B0T14DRAFT_135865</name>
</gene>
<evidence type="ECO:0000313" key="2">
    <source>
        <dbReference type="EMBL" id="KAK0627421.1"/>
    </source>
</evidence>
<dbReference type="EMBL" id="JAULSU010000002">
    <property type="protein sequence ID" value="KAK0627421.1"/>
    <property type="molecule type" value="Genomic_DNA"/>
</dbReference>
<protein>
    <submittedName>
        <fullName evidence="2">Uncharacterized protein</fullName>
    </submittedName>
</protein>
<proteinExistence type="predicted"/>
<evidence type="ECO:0000313" key="3">
    <source>
        <dbReference type="Proteomes" id="UP001175000"/>
    </source>
</evidence>
<dbReference type="Proteomes" id="UP001175000">
    <property type="component" value="Unassembled WGS sequence"/>
</dbReference>
<dbReference type="AlphaFoldDB" id="A0AA39X514"/>
<name>A0AA39X514_9PEZI</name>
<keyword evidence="1" id="KW-0812">Transmembrane</keyword>
<organism evidence="2 3">
    <name type="scientific">Immersiella caudata</name>
    <dbReference type="NCBI Taxonomy" id="314043"/>
    <lineage>
        <taxon>Eukaryota</taxon>
        <taxon>Fungi</taxon>
        <taxon>Dikarya</taxon>
        <taxon>Ascomycota</taxon>
        <taxon>Pezizomycotina</taxon>
        <taxon>Sordariomycetes</taxon>
        <taxon>Sordariomycetidae</taxon>
        <taxon>Sordariales</taxon>
        <taxon>Lasiosphaeriaceae</taxon>
        <taxon>Immersiella</taxon>
    </lineage>
</organism>
<sequence length="84" mass="9013">MVSIMSWAGASERQAPGSLQLFAGSSGFCWVLLLGTWPLHRVQQSHTSHRSTPVVVQKLTIKIATPISPFIVCIGVVSVGILNL</sequence>